<comment type="caution">
    <text evidence="2">The sequence shown here is derived from an EMBL/GenBank/DDBJ whole genome shotgun (WGS) entry which is preliminary data.</text>
</comment>
<organism evidence="2 3">
    <name type="scientific">Pedosphaera parvula (strain Ellin514)</name>
    <dbReference type="NCBI Taxonomy" id="320771"/>
    <lineage>
        <taxon>Bacteria</taxon>
        <taxon>Pseudomonadati</taxon>
        <taxon>Verrucomicrobiota</taxon>
        <taxon>Pedosphaerae</taxon>
        <taxon>Pedosphaerales</taxon>
        <taxon>Pedosphaeraceae</taxon>
        <taxon>Pedosphaera</taxon>
    </lineage>
</organism>
<evidence type="ECO:0000313" key="2">
    <source>
        <dbReference type="EMBL" id="EEF58951.1"/>
    </source>
</evidence>
<gene>
    <name evidence="2" type="ORF">Cflav_PD2000</name>
</gene>
<reference evidence="2 3" key="1">
    <citation type="journal article" date="2011" name="J. Bacteriol.">
        <title>Genome sequence of 'Pedosphaera parvula' Ellin514, an aerobic Verrucomicrobial isolate from pasture soil.</title>
        <authorList>
            <person name="Kant R."/>
            <person name="van Passel M.W."/>
            <person name="Sangwan P."/>
            <person name="Palva A."/>
            <person name="Lucas S."/>
            <person name="Copeland A."/>
            <person name="Lapidus A."/>
            <person name="Glavina Del Rio T."/>
            <person name="Dalin E."/>
            <person name="Tice H."/>
            <person name="Bruce D."/>
            <person name="Goodwin L."/>
            <person name="Pitluck S."/>
            <person name="Chertkov O."/>
            <person name="Larimer F.W."/>
            <person name="Land M.L."/>
            <person name="Hauser L."/>
            <person name="Brettin T.S."/>
            <person name="Detter J.C."/>
            <person name="Han S."/>
            <person name="de Vos W.M."/>
            <person name="Janssen P.H."/>
            <person name="Smidt H."/>
        </authorList>
    </citation>
    <scope>NUCLEOTIDE SEQUENCE [LARGE SCALE GENOMIC DNA]</scope>
    <source>
        <strain evidence="2 3">Ellin514</strain>
    </source>
</reference>
<protein>
    <submittedName>
        <fullName evidence="2">Uncharacterized protein</fullName>
    </submittedName>
</protein>
<feature type="region of interest" description="Disordered" evidence="1">
    <location>
        <begin position="1"/>
        <end position="20"/>
    </location>
</feature>
<evidence type="ECO:0000313" key="3">
    <source>
        <dbReference type="Proteomes" id="UP000003688"/>
    </source>
</evidence>
<dbReference type="AlphaFoldDB" id="B9XMA9"/>
<dbReference type="STRING" id="320771.Cflav_PD2000"/>
<dbReference type="EMBL" id="ABOX02000034">
    <property type="protein sequence ID" value="EEF58951.1"/>
    <property type="molecule type" value="Genomic_DNA"/>
</dbReference>
<keyword evidence="3" id="KW-1185">Reference proteome</keyword>
<proteinExistence type="predicted"/>
<dbReference type="Proteomes" id="UP000003688">
    <property type="component" value="Unassembled WGS sequence"/>
</dbReference>
<evidence type="ECO:0000256" key="1">
    <source>
        <dbReference type="SAM" id="MobiDB-lite"/>
    </source>
</evidence>
<name>B9XMA9_PEDPL</name>
<sequence>MPPQSGENRELPQLRKPATANASAIETALDKIIKRTGVMHKKIPLLKSGNKGILKAVIPRVERNGAAANILKGERI</sequence>
<accession>B9XMA9</accession>